<dbReference type="FunFam" id="3.10.20.90:FF:000160">
    <property type="entry name" value="Polyubiquitin-C"/>
    <property type="match status" value="1"/>
</dbReference>
<dbReference type="PRINTS" id="PR00348">
    <property type="entry name" value="UBIQUITIN"/>
</dbReference>
<dbReference type="InterPro" id="IPR050158">
    <property type="entry name" value="Ubiquitin_ubiquitin-like"/>
</dbReference>
<gene>
    <name evidence="2" type="ORF">GPM918_LOCUS30248</name>
    <name evidence="3" type="ORF">SRO942_LOCUS30857</name>
</gene>
<comment type="caution">
    <text evidence="2">The sequence shown here is derived from an EMBL/GenBank/DDBJ whole genome shotgun (WGS) entry which is preliminary data.</text>
</comment>
<dbReference type="Gene3D" id="3.10.20.90">
    <property type="entry name" value="Phosphatidylinositol 3-kinase Catalytic Subunit, Chain A, domain 1"/>
    <property type="match status" value="1"/>
</dbReference>
<name>A0A815GD47_9BILA</name>
<dbReference type="AlphaFoldDB" id="A0A815GD47"/>
<dbReference type="OrthoDB" id="10010538at2759"/>
<dbReference type="InterPro" id="IPR019956">
    <property type="entry name" value="Ubiquitin_dom"/>
</dbReference>
<dbReference type="Proteomes" id="UP000681722">
    <property type="component" value="Unassembled WGS sequence"/>
</dbReference>
<reference evidence="2" key="1">
    <citation type="submission" date="2021-02" db="EMBL/GenBank/DDBJ databases">
        <authorList>
            <person name="Nowell W R."/>
        </authorList>
    </citation>
    <scope>NUCLEOTIDE SEQUENCE</scope>
</reference>
<dbReference type="EMBL" id="CAJNOQ010014215">
    <property type="protein sequence ID" value="CAF1337172.1"/>
    <property type="molecule type" value="Genomic_DNA"/>
</dbReference>
<protein>
    <recommendedName>
        <fullName evidence="1">Ubiquitin-like domain-containing protein</fullName>
    </recommendedName>
</protein>
<dbReference type="EMBL" id="CAJOBC010056673">
    <property type="protein sequence ID" value="CAF4195444.1"/>
    <property type="molecule type" value="Genomic_DNA"/>
</dbReference>
<proteinExistence type="predicted"/>
<sequence>MQNQIASTANTLNNRLKNDKQIQPELKHRSFRFIDPYGNEMMIDYMDHEYIDHILKKFKRDYIPKYLQQWIQVGIGNLDAIVPISDCQMQSTVANYTSDRHFITYGEVTVWFGAYEDSTPERLLVKVSLMDNIEKIKAEIARRRCFTNLEMKLLMNKEDTVPNTIDWDNGKVLQPNETIMSSRLYETNCVILAKFIIEKTASNDTSSCFQIFVRTLTGKMITLIVRSSMTIEAIKGLIQNMEGYPLEHQRYIFAGKQLEDGRTIGDYNIQKEATINLALRLRGGMYHFTSGRQDFGQLPYGGAEAVKEVLAYEVNTIDTERLSSVELQKSLLQAQATVSNLFHSIQEMYIPSNIPNLKKIISIPKIKIDDHDEMDDEEMSNEQ</sequence>
<evidence type="ECO:0000259" key="1">
    <source>
        <dbReference type="PROSITE" id="PS50053"/>
    </source>
</evidence>
<dbReference type="PANTHER" id="PTHR10666">
    <property type="entry name" value="UBIQUITIN"/>
    <property type="match status" value="1"/>
</dbReference>
<keyword evidence="4" id="KW-1185">Reference proteome</keyword>
<dbReference type="InterPro" id="IPR000626">
    <property type="entry name" value="Ubiquitin-like_dom"/>
</dbReference>
<feature type="domain" description="Ubiquitin-like" evidence="1">
    <location>
        <begin position="209"/>
        <end position="284"/>
    </location>
</feature>
<dbReference type="PROSITE" id="PS50053">
    <property type="entry name" value="UBIQUITIN_2"/>
    <property type="match status" value="1"/>
</dbReference>
<dbReference type="InterPro" id="IPR029071">
    <property type="entry name" value="Ubiquitin-like_domsf"/>
</dbReference>
<dbReference type="SMART" id="SM00213">
    <property type="entry name" value="UBQ"/>
    <property type="match status" value="1"/>
</dbReference>
<evidence type="ECO:0000313" key="4">
    <source>
        <dbReference type="Proteomes" id="UP000663829"/>
    </source>
</evidence>
<accession>A0A815GD47</accession>
<dbReference type="SUPFAM" id="SSF54236">
    <property type="entry name" value="Ubiquitin-like"/>
    <property type="match status" value="1"/>
</dbReference>
<evidence type="ECO:0000313" key="2">
    <source>
        <dbReference type="EMBL" id="CAF1337172.1"/>
    </source>
</evidence>
<organism evidence="2 4">
    <name type="scientific">Didymodactylos carnosus</name>
    <dbReference type="NCBI Taxonomy" id="1234261"/>
    <lineage>
        <taxon>Eukaryota</taxon>
        <taxon>Metazoa</taxon>
        <taxon>Spiralia</taxon>
        <taxon>Gnathifera</taxon>
        <taxon>Rotifera</taxon>
        <taxon>Eurotatoria</taxon>
        <taxon>Bdelloidea</taxon>
        <taxon>Philodinida</taxon>
        <taxon>Philodinidae</taxon>
        <taxon>Didymodactylos</taxon>
    </lineage>
</organism>
<dbReference type="Pfam" id="PF00240">
    <property type="entry name" value="ubiquitin"/>
    <property type="match status" value="1"/>
</dbReference>
<dbReference type="Proteomes" id="UP000663829">
    <property type="component" value="Unassembled WGS sequence"/>
</dbReference>
<evidence type="ECO:0000313" key="3">
    <source>
        <dbReference type="EMBL" id="CAF4195444.1"/>
    </source>
</evidence>